<dbReference type="PROSITE" id="PS51192">
    <property type="entry name" value="HELICASE_ATP_BIND_1"/>
    <property type="match status" value="1"/>
</dbReference>
<evidence type="ECO:0000259" key="5">
    <source>
        <dbReference type="PROSITE" id="PS51192"/>
    </source>
</evidence>
<dbReference type="PANTHER" id="PTHR44533">
    <property type="entry name" value="DEAD/H RNA HELICASE, PUTATIVE-RELATED"/>
    <property type="match status" value="1"/>
</dbReference>
<dbReference type="Gene3D" id="3.40.50.300">
    <property type="entry name" value="P-loop containing nucleotide triphosphate hydrolases"/>
    <property type="match status" value="2"/>
</dbReference>
<protein>
    <recommendedName>
        <fullName evidence="8">Helicase ATP-binding domain-containing protein</fullName>
    </recommendedName>
</protein>
<dbReference type="GO" id="GO:0005524">
    <property type="term" value="F:ATP binding"/>
    <property type="evidence" value="ECO:0007669"/>
    <property type="project" value="UniProtKB-KW"/>
</dbReference>
<evidence type="ECO:0008006" key="8">
    <source>
        <dbReference type="Google" id="ProtNLM"/>
    </source>
</evidence>
<keyword evidence="3" id="KW-0347">Helicase</keyword>
<organism evidence="7">
    <name type="scientific">viral metagenome</name>
    <dbReference type="NCBI Taxonomy" id="1070528"/>
    <lineage>
        <taxon>unclassified sequences</taxon>
        <taxon>metagenomes</taxon>
        <taxon>organismal metagenomes</taxon>
    </lineage>
</organism>
<evidence type="ECO:0000256" key="1">
    <source>
        <dbReference type="ARBA" id="ARBA00022741"/>
    </source>
</evidence>
<dbReference type="PANTHER" id="PTHR44533:SF4">
    <property type="entry name" value="DEAD_H RNA HELICASE, PUTATIVE-RELATED"/>
    <property type="match status" value="1"/>
</dbReference>
<keyword evidence="1" id="KW-0547">Nucleotide-binding</keyword>
<dbReference type="SUPFAM" id="SSF52540">
    <property type="entry name" value="P-loop containing nucleoside triphosphate hydrolases"/>
    <property type="match status" value="2"/>
</dbReference>
<dbReference type="InterPro" id="IPR027417">
    <property type="entry name" value="P-loop_NTPase"/>
</dbReference>
<name>A0A6C0CFG9_9ZZZZ</name>
<dbReference type="GO" id="GO:0005737">
    <property type="term" value="C:cytoplasm"/>
    <property type="evidence" value="ECO:0007669"/>
    <property type="project" value="TreeGrafter"/>
</dbReference>
<accession>A0A6C0CFG9</accession>
<reference evidence="7" key="1">
    <citation type="journal article" date="2020" name="Nature">
        <title>Giant virus diversity and host interactions through global metagenomics.</title>
        <authorList>
            <person name="Schulz F."/>
            <person name="Roux S."/>
            <person name="Paez-Espino D."/>
            <person name="Jungbluth S."/>
            <person name="Walsh D.A."/>
            <person name="Denef V.J."/>
            <person name="McMahon K.D."/>
            <person name="Konstantinidis K.T."/>
            <person name="Eloe-Fadrosh E.A."/>
            <person name="Kyrpides N.C."/>
            <person name="Woyke T."/>
        </authorList>
    </citation>
    <scope>NUCLEOTIDE SEQUENCE</scope>
    <source>
        <strain evidence="7">GVMAG-M-3300020595-32</strain>
    </source>
</reference>
<evidence type="ECO:0000259" key="6">
    <source>
        <dbReference type="PROSITE" id="PS51194"/>
    </source>
</evidence>
<dbReference type="InterPro" id="IPR011545">
    <property type="entry name" value="DEAD/DEAH_box_helicase_dom"/>
</dbReference>
<evidence type="ECO:0000256" key="2">
    <source>
        <dbReference type="ARBA" id="ARBA00022801"/>
    </source>
</evidence>
<feature type="domain" description="Helicase ATP-binding" evidence="5">
    <location>
        <begin position="196"/>
        <end position="346"/>
    </location>
</feature>
<feature type="domain" description="Helicase C-terminal" evidence="6">
    <location>
        <begin position="639"/>
        <end position="832"/>
    </location>
</feature>
<proteinExistence type="predicted"/>
<dbReference type="AlphaFoldDB" id="A0A6C0CFG9"/>
<dbReference type="SMART" id="SM00490">
    <property type="entry name" value="HELICc"/>
    <property type="match status" value="1"/>
</dbReference>
<dbReference type="Pfam" id="PF00270">
    <property type="entry name" value="DEAD"/>
    <property type="match status" value="1"/>
</dbReference>
<keyword evidence="4" id="KW-0067">ATP-binding</keyword>
<evidence type="ECO:0000256" key="4">
    <source>
        <dbReference type="ARBA" id="ARBA00022840"/>
    </source>
</evidence>
<dbReference type="SMART" id="SM00487">
    <property type="entry name" value="DEXDc"/>
    <property type="match status" value="1"/>
</dbReference>
<keyword evidence="2" id="KW-0378">Hydrolase</keyword>
<dbReference type="EMBL" id="MN739396">
    <property type="protein sequence ID" value="QHT02590.1"/>
    <property type="molecule type" value="Genomic_DNA"/>
</dbReference>
<dbReference type="GO" id="GO:0004386">
    <property type="term" value="F:helicase activity"/>
    <property type="evidence" value="ECO:0007669"/>
    <property type="project" value="UniProtKB-KW"/>
</dbReference>
<dbReference type="PROSITE" id="PS51194">
    <property type="entry name" value="HELICASE_CTER"/>
    <property type="match status" value="1"/>
</dbReference>
<evidence type="ECO:0000313" key="7">
    <source>
        <dbReference type="EMBL" id="QHT02590.1"/>
    </source>
</evidence>
<dbReference type="GO" id="GO:0003676">
    <property type="term" value="F:nucleic acid binding"/>
    <property type="evidence" value="ECO:0007669"/>
    <property type="project" value="InterPro"/>
</dbReference>
<sequence>MSSLLQWQNTDKNQFSIFIRDLTQNLTNVKHMIEDTLKDDKMVEAPPVKHQKKKKVVKKKKDIIIEQQNKLRKEKLVKEDLSRLHYIMENIDNNNPYKSFSLVKTEEGLLELKFRMLSHFWKLRKGHLPHLMNLYFQLADSNYTNDNKELLQKIQNKLDDTEYKLYMMKHLSHLLPPLNIHEPKVKKLDDWQVEVLNYIKKGESVVVKAPTSSGKSFVGLSAGIIHKKILYVCPAKPIAYQVGAHFSMMGYKVHYLLDNLSHQSYDSKTNIFVGVPKDIEDNLYKIGTDFDYAVYDEIHNLNKEDDGHIYENIIKLVNCPFLALSATIGNIEYLLEVFTKINNDDLTNLREEKRLEACLKSGTPYSINTKIHYVEYNKRFINQQKMVYENGSLQKLHPLSCIGFKDLNESFLKSNLQFTPYDSAILWETIEEVFENVDKDEIVEDVSPDNYFEDDNKILTLDDTRDYELFIKKKLVGLSKNHPDEIKEVLSKFNRCPSIMRTESMEKDIINMFSQCKKNDCLPMLVFNTDTFKCKELFTNLYGVIDSTELECYPYHYDILEFKDELYSKYRDKRQEYIDNIKIGKTNDALSDKREKVERYDKDVERKYIQEVLKFYQTCMHNVLRSDVSEELKSLQVKNLKKEMSNYQKYPTYGSVDVFQKHKDFCFSNSDPMTGDQIRNIRREIKKTLGIKIPYEHELFQMLKRGIGIYTESMPEEYKWILQKLMDDKKIGIVISDRTLCLGIDLPIRSSCLLGLPGKKEFTIDDYLQMSGRAGRRGKDDRGNTIFYNLDYHKLMKGELPNIVGSIRGLPGNYQALNKNVDNVYKNPIDFRKLNDMYYEQTNNPKLQWLLRYESSVPKVIDSIDRWNKDIYNSVTDLDKELCVLEKLIQLNDHNYNDNIVECYKKNVIDDNYYQFKEMVTYIETIHNILRDKKYTHMKDNIKKVHSNMKDMILRYQGLV</sequence>
<dbReference type="InterPro" id="IPR001650">
    <property type="entry name" value="Helicase_C-like"/>
</dbReference>
<dbReference type="InterPro" id="IPR014001">
    <property type="entry name" value="Helicase_ATP-bd"/>
</dbReference>
<evidence type="ECO:0000256" key="3">
    <source>
        <dbReference type="ARBA" id="ARBA00022806"/>
    </source>
</evidence>
<dbReference type="GO" id="GO:0016787">
    <property type="term" value="F:hydrolase activity"/>
    <property type="evidence" value="ECO:0007669"/>
    <property type="project" value="UniProtKB-KW"/>
</dbReference>
<dbReference type="InterPro" id="IPR052431">
    <property type="entry name" value="SKI2_subfamily_helicases"/>
</dbReference>